<evidence type="ECO:0000259" key="4">
    <source>
        <dbReference type="Pfam" id="PF12736"/>
    </source>
</evidence>
<feature type="region of interest" description="Disordered" evidence="3">
    <location>
        <begin position="872"/>
        <end position="891"/>
    </location>
</feature>
<feature type="compositionally biased region" description="Low complexity" evidence="3">
    <location>
        <begin position="620"/>
        <end position="639"/>
    </location>
</feature>
<dbReference type="InterPro" id="IPR013761">
    <property type="entry name" value="SAM/pointed_sf"/>
</dbReference>
<dbReference type="AlphaFoldDB" id="A0AAV2HRF9"/>
<comment type="caution">
    <text evidence="5">The sequence shown here is derived from an EMBL/GenBank/DDBJ whole genome shotgun (WGS) entry which is preliminary data.</text>
</comment>
<feature type="compositionally biased region" description="Low complexity" evidence="3">
    <location>
        <begin position="76"/>
        <end position="90"/>
    </location>
</feature>
<feature type="compositionally biased region" description="Basic and acidic residues" evidence="3">
    <location>
        <begin position="692"/>
        <end position="701"/>
    </location>
</feature>
<feature type="compositionally biased region" description="Basic residues" evidence="3">
    <location>
        <begin position="874"/>
        <end position="887"/>
    </location>
</feature>
<feature type="domain" description="CABIT" evidence="4">
    <location>
        <begin position="139"/>
        <end position="364"/>
    </location>
</feature>
<evidence type="ECO:0000313" key="6">
    <source>
        <dbReference type="Proteomes" id="UP001497497"/>
    </source>
</evidence>
<dbReference type="EMBL" id="CAXITT010000236">
    <property type="protein sequence ID" value="CAL1536687.1"/>
    <property type="molecule type" value="Genomic_DNA"/>
</dbReference>
<reference evidence="5 6" key="1">
    <citation type="submission" date="2024-04" db="EMBL/GenBank/DDBJ databases">
        <authorList>
            <consortium name="Genoscope - CEA"/>
            <person name="William W."/>
        </authorList>
    </citation>
    <scope>NUCLEOTIDE SEQUENCE [LARGE SCALE GENOMIC DNA]</scope>
</reference>
<evidence type="ECO:0000313" key="5">
    <source>
        <dbReference type="EMBL" id="CAL1536687.1"/>
    </source>
</evidence>
<keyword evidence="2" id="KW-0597">Phosphoprotein</keyword>
<feature type="region of interest" description="Disordered" evidence="3">
    <location>
        <begin position="488"/>
        <end position="539"/>
    </location>
</feature>
<comment type="similarity">
    <text evidence="1">Belongs to the GAREM family.</text>
</comment>
<keyword evidence="6" id="KW-1185">Reference proteome</keyword>
<dbReference type="Gene3D" id="1.10.150.50">
    <property type="entry name" value="Transcription Factor, Ets-1"/>
    <property type="match status" value="1"/>
</dbReference>
<proteinExistence type="inferred from homology"/>
<sequence length="1118" mass="124712">MLLGSPNMAESWGDSTTSPSLPTNVKELLWEERSRTLRELLASYRLPLAVKLKSGDISKYCAQPAATSASDVNKDASSTATTTGATSMATHPVQFTLGRDALSLSTDGTQRGKDSPTGADDGSGGKDSPRNQTSPNDLVLQIHETRRKKIILARKMTWEKRQNDYVVTGEQVEIPASYKGWLEVVPDDGRPVEYFDTIGGITSIKCKKFLLRTSAVGHLLKPEDDGSNCWIPVEIKPGEVMTTGIIYTDSRRSKNSPQKNIFKRLLKQNKLKKESELKYLQCFDVEGREIMIPLIMNGVFSPVGDASMANYDAVYELQDLIIAFGLPVNVQLIHSSSKENYQCPRGVLRLYGAREEELAVVSRIGSDGALVQDSKLCDQFEIPVDKELLFSRGVVKKKPLIKPKLVETIPASSLDKMSFKYDAKDSNVKVSKDVHYSRSMSLDVDKHRPSPKSVLDNIVPKSKPMSTNTSHNIGTQLNVASDAFQPNQHTEKTTQSTGVTPATGNTISPNDPSKQNSSDISSKEVTLPERAPRELKKSRSTGILDKLSVRKVKKERAKLKELRGDDVFSKRIARSELSYQEFYNGLGEEDSPKSSDSVKTKQEDSGIGSSGGTYKSNSTGSGTYKSASSVSGSSVYGLSFPVNDTRKDANQSQDVQYAPSQSNRKINMKDRDLPPIPLESPNTSEPPSPIHTMDDSKESLYEHLPPAPKPPSHSKPPSRHKPVAMTPMKTQYPDRVDEDDDDDEEDGYMVPIQSQETRYAKKTDYQLRNRPSTPHDSYRNERTRKARSEHLQDYVEHTRSRDGYAPDIDTLFNFTYNEEFGSNRPLGSSGGVSAISTSHLYGASRFPSRNSDTSTNFSNLDQRFMDNLDLETRNHHRNNRRPGRKLKTNPNATIRSHNLRKVRPTAMDAFGDPHHESQYGRDSTFVDQQNNYLQNVYDQRHFYPQGSRPVLFNSRSVDPGVINSHYQPAQSSSIYSPGSHYAESEPCFHNHAPASVGGLSEMFPKQGDDSAISMCSRGEGGYPNDSEYSYSEYMPSMEDDGWTPPDHLEGMSVQEVSKSLRYIGMKDRVVLRFSNEQIDGSMLCTLDQKLLKEGFPELNALEVKKVMDFIQGWRPKKS</sequence>
<feature type="compositionally biased region" description="Basic and acidic residues" evidence="3">
    <location>
        <begin position="526"/>
        <end position="537"/>
    </location>
</feature>
<feature type="region of interest" description="Disordered" evidence="3">
    <location>
        <begin position="104"/>
        <end position="138"/>
    </location>
</feature>
<evidence type="ECO:0000256" key="3">
    <source>
        <dbReference type="SAM" id="MobiDB-lite"/>
    </source>
</evidence>
<dbReference type="Pfam" id="PF12736">
    <property type="entry name" value="CABIT"/>
    <property type="match status" value="1"/>
</dbReference>
<feature type="compositionally biased region" description="Polar residues" evidence="3">
    <location>
        <begin position="464"/>
        <end position="473"/>
    </location>
</feature>
<feature type="compositionally biased region" description="Polar residues" evidence="3">
    <location>
        <begin position="13"/>
        <end position="22"/>
    </location>
</feature>
<organism evidence="5 6">
    <name type="scientific">Lymnaea stagnalis</name>
    <name type="common">Great pond snail</name>
    <name type="synonym">Helix stagnalis</name>
    <dbReference type="NCBI Taxonomy" id="6523"/>
    <lineage>
        <taxon>Eukaryota</taxon>
        <taxon>Metazoa</taxon>
        <taxon>Spiralia</taxon>
        <taxon>Lophotrochozoa</taxon>
        <taxon>Mollusca</taxon>
        <taxon>Gastropoda</taxon>
        <taxon>Heterobranchia</taxon>
        <taxon>Euthyneura</taxon>
        <taxon>Panpulmonata</taxon>
        <taxon>Hygrophila</taxon>
        <taxon>Lymnaeoidea</taxon>
        <taxon>Lymnaeidae</taxon>
        <taxon>Lymnaea</taxon>
    </lineage>
</organism>
<accession>A0AAV2HRF9</accession>
<gene>
    <name evidence="5" type="ORF">GSLYS_00010600001</name>
</gene>
<feature type="region of interest" description="Disordered" evidence="3">
    <location>
        <begin position="64"/>
        <end position="91"/>
    </location>
</feature>
<evidence type="ECO:0000256" key="2">
    <source>
        <dbReference type="ARBA" id="ARBA00022553"/>
    </source>
</evidence>
<dbReference type="Proteomes" id="UP001497497">
    <property type="component" value="Unassembled WGS sequence"/>
</dbReference>
<feature type="region of interest" description="Disordered" evidence="3">
    <location>
        <begin position="1"/>
        <end position="22"/>
    </location>
</feature>
<dbReference type="InterPro" id="IPR052281">
    <property type="entry name" value="GAREM"/>
</dbReference>
<feature type="region of interest" description="Disordered" evidence="3">
    <location>
        <begin position="585"/>
        <end position="787"/>
    </location>
</feature>
<feature type="compositionally biased region" description="Basic and acidic residues" evidence="3">
    <location>
        <begin position="590"/>
        <end position="604"/>
    </location>
</feature>
<feature type="compositionally biased region" description="Basic and acidic residues" evidence="3">
    <location>
        <begin position="776"/>
        <end position="787"/>
    </location>
</feature>
<feature type="compositionally biased region" description="Basic and acidic residues" evidence="3">
    <location>
        <begin position="758"/>
        <end position="767"/>
    </location>
</feature>
<dbReference type="SUPFAM" id="SSF47769">
    <property type="entry name" value="SAM/Pointed domain"/>
    <property type="match status" value="1"/>
</dbReference>
<protein>
    <recommendedName>
        <fullName evidence="4">CABIT domain-containing protein</fullName>
    </recommendedName>
</protein>
<feature type="region of interest" description="Disordered" evidence="3">
    <location>
        <begin position="440"/>
        <end position="473"/>
    </location>
</feature>
<evidence type="ECO:0000256" key="1">
    <source>
        <dbReference type="ARBA" id="ARBA00006392"/>
    </source>
</evidence>
<dbReference type="InterPro" id="IPR025946">
    <property type="entry name" value="CABIT_dom"/>
</dbReference>
<feature type="compositionally biased region" description="Polar residues" evidence="3">
    <location>
        <begin position="650"/>
        <end position="665"/>
    </location>
</feature>
<feature type="compositionally biased region" description="Polar residues" evidence="3">
    <location>
        <begin position="488"/>
        <end position="524"/>
    </location>
</feature>
<dbReference type="PANTHER" id="PTHR14454">
    <property type="entry name" value="GRB2-ASSOCIATED AND REGULATOR OF MAPK PROTEIN FAMILY MEMBER"/>
    <property type="match status" value="1"/>
</dbReference>
<name>A0AAV2HRF9_LYMST</name>
<feature type="compositionally biased region" description="Pro residues" evidence="3">
    <location>
        <begin position="674"/>
        <end position="689"/>
    </location>
</feature>
<dbReference type="PANTHER" id="PTHR14454:SF11">
    <property type="entry name" value="SERRANO, ISOFORM F"/>
    <property type="match status" value="1"/>
</dbReference>
<feature type="compositionally biased region" description="Pro residues" evidence="3">
    <location>
        <begin position="705"/>
        <end position="714"/>
    </location>
</feature>
<feature type="compositionally biased region" description="Acidic residues" evidence="3">
    <location>
        <begin position="736"/>
        <end position="747"/>
    </location>
</feature>